<keyword evidence="11" id="KW-1185">Reference proteome</keyword>
<evidence type="ECO:0000256" key="4">
    <source>
        <dbReference type="ARBA" id="ARBA00022694"/>
    </source>
</evidence>
<keyword evidence="6 8" id="KW-0067">ATP-binding</keyword>
<comment type="domain">
    <text evidence="8">The N-terminal region contains the highly conserved SGGXDS motif, predicted to be a P-loop motif involved in ATP binding.</text>
</comment>
<dbReference type="Gene3D" id="3.40.50.620">
    <property type="entry name" value="HUPs"/>
    <property type="match status" value="1"/>
</dbReference>
<reference evidence="10 11" key="1">
    <citation type="submission" date="2015-03" db="EMBL/GenBank/DDBJ databases">
        <title>Comparative analysis of the OM43 clade including a novel species from Red Sea uncovers genomic and metabolic diversity among marine methylotrophs.</title>
        <authorList>
            <person name="Jimenez-Infante F."/>
            <person name="Ngugi D.K."/>
            <person name="Vinu M."/>
            <person name="Alam I."/>
            <person name="Kamau A."/>
            <person name="Blom J."/>
            <person name="Bajic V.B."/>
            <person name="Stingl U."/>
        </authorList>
    </citation>
    <scope>NUCLEOTIDE SEQUENCE [LARGE SCALE GENOMIC DNA]</scope>
    <source>
        <strain evidence="10 11">MBRSH7</strain>
    </source>
</reference>
<dbReference type="GO" id="GO:0032267">
    <property type="term" value="F:tRNA(Ile)-lysidine synthase activity"/>
    <property type="evidence" value="ECO:0007669"/>
    <property type="project" value="UniProtKB-EC"/>
</dbReference>
<comment type="function">
    <text evidence="8">Ligates lysine onto the cytidine present at position 34 of the AUA codon-specific tRNA(Ile) that contains the anticodon CAU, in an ATP-dependent manner. Cytidine is converted to lysidine, thus changing the amino acid specificity of the tRNA from methionine to isoleucine.</text>
</comment>
<dbReference type="Proteomes" id="UP000066549">
    <property type="component" value="Chromosome"/>
</dbReference>
<evidence type="ECO:0000256" key="6">
    <source>
        <dbReference type="ARBA" id="ARBA00022840"/>
    </source>
</evidence>
<dbReference type="NCBIfam" id="TIGR02433">
    <property type="entry name" value="lysidine_TilS_C"/>
    <property type="match status" value="1"/>
</dbReference>
<dbReference type="GO" id="GO:0006400">
    <property type="term" value="P:tRNA modification"/>
    <property type="evidence" value="ECO:0007669"/>
    <property type="project" value="UniProtKB-UniRule"/>
</dbReference>
<dbReference type="AlphaFoldDB" id="A0A0H4IZ19"/>
<dbReference type="GO" id="GO:0005524">
    <property type="term" value="F:ATP binding"/>
    <property type="evidence" value="ECO:0007669"/>
    <property type="project" value="UniProtKB-UniRule"/>
</dbReference>
<keyword evidence="2 8" id="KW-0963">Cytoplasm</keyword>
<evidence type="ECO:0000256" key="3">
    <source>
        <dbReference type="ARBA" id="ARBA00022598"/>
    </source>
</evidence>
<dbReference type="GO" id="GO:0005737">
    <property type="term" value="C:cytoplasm"/>
    <property type="evidence" value="ECO:0007669"/>
    <property type="project" value="UniProtKB-SubCell"/>
</dbReference>
<dbReference type="InterPro" id="IPR012796">
    <property type="entry name" value="Lysidine-tRNA-synth_C"/>
</dbReference>
<dbReference type="EMBL" id="CP011002">
    <property type="protein sequence ID" value="AKO66251.1"/>
    <property type="molecule type" value="Genomic_DNA"/>
</dbReference>
<dbReference type="SUPFAM" id="SSF52402">
    <property type="entry name" value="Adenine nucleotide alpha hydrolases-like"/>
    <property type="match status" value="1"/>
</dbReference>
<feature type="binding site" evidence="8">
    <location>
        <begin position="28"/>
        <end position="33"/>
    </location>
    <ligand>
        <name>ATP</name>
        <dbReference type="ChEBI" id="CHEBI:30616"/>
    </ligand>
</feature>
<dbReference type="NCBIfam" id="TIGR02432">
    <property type="entry name" value="lysidine_TilS_N"/>
    <property type="match status" value="1"/>
</dbReference>
<organism evidence="10 11">
    <name type="scientific">Methylophilales bacterium MBRS-H7</name>
    <dbReference type="NCBI Taxonomy" id="1623450"/>
    <lineage>
        <taxon>Bacteria</taxon>
        <taxon>Pseudomonadati</taxon>
        <taxon>Pseudomonadota</taxon>
        <taxon>Betaproteobacteria</taxon>
        <taxon>Nitrosomonadales</taxon>
        <taxon>OM43 clade</taxon>
    </lineage>
</organism>
<keyword evidence="4 8" id="KW-0819">tRNA processing</keyword>
<keyword evidence="3 8" id="KW-0436">Ligase</keyword>
<evidence type="ECO:0000256" key="7">
    <source>
        <dbReference type="ARBA" id="ARBA00048539"/>
    </source>
</evidence>
<dbReference type="Pfam" id="PF01171">
    <property type="entry name" value="ATP_bind_3"/>
    <property type="match status" value="1"/>
</dbReference>
<dbReference type="SMART" id="SM00977">
    <property type="entry name" value="TilS_C"/>
    <property type="match status" value="1"/>
</dbReference>
<evidence type="ECO:0000259" key="9">
    <source>
        <dbReference type="SMART" id="SM00977"/>
    </source>
</evidence>
<dbReference type="EC" id="6.3.4.19" evidence="8"/>
<evidence type="ECO:0000313" key="10">
    <source>
        <dbReference type="EMBL" id="AKO66251.1"/>
    </source>
</evidence>
<keyword evidence="5 8" id="KW-0547">Nucleotide-binding</keyword>
<feature type="domain" description="Lysidine-tRNA(Ile) synthetase C-terminal" evidence="9">
    <location>
        <begin position="360"/>
        <end position="434"/>
    </location>
</feature>
<dbReference type="OrthoDB" id="9807403at2"/>
<dbReference type="InterPro" id="IPR014729">
    <property type="entry name" value="Rossmann-like_a/b/a_fold"/>
</dbReference>
<gene>
    <name evidence="8" type="primary">tilS</name>
    <name evidence="10" type="ORF">VI33_06170</name>
</gene>
<comment type="catalytic activity">
    <reaction evidence="7 8">
        <text>cytidine(34) in tRNA(Ile2) + L-lysine + ATP = lysidine(34) in tRNA(Ile2) + AMP + diphosphate + H(+)</text>
        <dbReference type="Rhea" id="RHEA:43744"/>
        <dbReference type="Rhea" id="RHEA-COMP:10625"/>
        <dbReference type="Rhea" id="RHEA-COMP:10670"/>
        <dbReference type="ChEBI" id="CHEBI:15378"/>
        <dbReference type="ChEBI" id="CHEBI:30616"/>
        <dbReference type="ChEBI" id="CHEBI:32551"/>
        <dbReference type="ChEBI" id="CHEBI:33019"/>
        <dbReference type="ChEBI" id="CHEBI:82748"/>
        <dbReference type="ChEBI" id="CHEBI:83665"/>
        <dbReference type="ChEBI" id="CHEBI:456215"/>
        <dbReference type="EC" id="6.3.4.19"/>
    </reaction>
</comment>
<evidence type="ECO:0000256" key="2">
    <source>
        <dbReference type="ARBA" id="ARBA00022490"/>
    </source>
</evidence>
<dbReference type="Gene3D" id="1.20.59.20">
    <property type="match status" value="1"/>
</dbReference>
<dbReference type="InterPro" id="IPR012795">
    <property type="entry name" value="tRNA_Ile_lys_synt_N"/>
</dbReference>
<comment type="similarity">
    <text evidence="8">Belongs to the tRNA(Ile)-lysidine synthase family.</text>
</comment>
<evidence type="ECO:0000256" key="8">
    <source>
        <dbReference type="HAMAP-Rule" id="MF_01161"/>
    </source>
</evidence>
<evidence type="ECO:0000256" key="1">
    <source>
        <dbReference type="ARBA" id="ARBA00004496"/>
    </source>
</evidence>
<dbReference type="PANTHER" id="PTHR43033">
    <property type="entry name" value="TRNA(ILE)-LYSIDINE SYNTHASE-RELATED"/>
    <property type="match status" value="1"/>
</dbReference>
<comment type="subcellular location">
    <subcellularLocation>
        <location evidence="1 8">Cytoplasm</location>
    </subcellularLocation>
</comment>
<dbReference type="InterPro" id="IPR011063">
    <property type="entry name" value="TilS/TtcA_N"/>
</dbReference>
<sequence length="437" mass="50822">MNELVNFVEQSFLKQKLKKNCHLLVGVSGGIDSVVLGHALSQLRSKYPFDLNFIYIDHQLHPDSKKWSTTVKRLAQKLSIQYIYEKVTIDQDLKLGTEGAARKHRYLAFQKHQQDILVLAQHEDDQLETLLLQLARGAGSKGLSCMPEYHEKLKIWRPLLGVSKHLIHRYQQEHKLKFIEDSSNQDNKYDRNYLRNKVIPLIKKRFPQFATTSGRSVKHIADAYNHQNSMHAELYENVLEGSNQLNGLKLKKLSDYDMGNVIRFWLNEHQVLMPSIKVLGQIIGQVKKIHSESNIKIKVDHFYICSFNQLLYLVKNNDASFKKVIWTSQKKIILDNNRMIIIKNKGGQGIHQERLKKNTIEIDQPRNMSAKIKIHPHQPARTLQYIFQKNKIPPWERINYPVVYFNNKAVTIPGIATDINYLCKNDEAGLSFELRII</sequence>
<accession>A0A0H4IZ19</accession>
<dbReference type="HAMAP" id="MF_01161">
    <property type="entry name" value="tRNA_Ile_lys_synt"/>
    <property type="match status" value="1"/>
</dbReference>
<proteinExistence type="inferred from homology"/>
<dbReference type="Pfam" id="PF11734">
    <property type="entry name" value="TilS_C"/>
    <property type="match status" value="1"/>
</dbReference>
<dbReference type="SUPFAM" id="SSF82829">
    <property type="entry name" value="MesJ substrate recognition domain-like"/>
    <property type="match status" value="1"/>
</dbReference>
<dbReference type="CDD" id="cd01992">
    <property type="entry name" value="TilS_N"/>
    <property type="match status" value="1"/>
</dbReference>
<protein>
    <recommendedName>
        <fullName evidence="8">tRNA(Ile)-lysidine synthase</fullName>
        <ecNumber evidence="8">6.3.4.19</ecNumber>
    </recommendedName>
    <alternativeName>
        <fullName evidence="8">tRNA(Ile)-2-lysyl-cytidine synthase</fullName>
    </alternativeName>
    <alternativeName>
        <fullName evidence="8">tRNA(Ile)-lysidine synthetase</fullName>
    </alternativeName>
</protein>
<dbReference type="PANTHER" id="PTHR43033:SF1">
    <property type="entry name" value="TRNA(ILE)-LYSIDINE SYNTHASE-RELATED"/>
    <property type="match status" value="1"/>
</dbReference>
<dbReference type="SUPFAM" id="SSF56037">
    <property type="entry name" value="PheT/TilS domain"/>
    <property type="match status" value="1"/>
</dbReference>
<evidence type="ECO:0000313" key="11">
    <source>
        <dbReference type="Proteomes" id="UP000066549"/>
    </source>
</evidence>
<evidence type="ECO:0000256" key="5">
    <source>
        <dbReference type="ARBA" id="ARBA00022741"/>
    </source>
</evidence>
<name>A0A0H4IZ19_9PROT</name>
<dbReference type="InterPro" id="IPR012094">
    <property type="entry name" value="tRNA_Ile_lys_synt"/>
</dbReference>